<dbReference type="RefSeq" id="WP_229804185.1">
    <property type="nucleotide sequence ID" value="NZ_BMYQ01000009.1"/>
</dbReference>
<dbReference type="EMBL" id="BMYQ01000009">
    <property type="protein sequence ID" value="GGW37844.1"/>
    <property type="molecule type" value="Genomic_DNA"/>
</dbReference>
<feature type="region of interest" description="Disordered" evidence="1">
    <location>
        <begin position="210"/>
        <end position="244"/>
    </location>
</feature>
<evidence type="ECO:0000313" key="3">
    <source>
        <dbReference type="EMBL" id="GGW37844.1"/>
    </source>
</evidence>
<dbReference type="PROSITE" id="PS51257">
    <property type="entry name" value="PROKAR_LIPOPROTEIN"/>
    <property type="match status" value="1"/>
</dbReference>
<feature type="signal peptide" evidence="2">
    <location>
        <begin position="1"/>
        <end position="17"/>
    </location>
</feature>
<name>A0A918IZ08_9RHOB</name>
<evidence type="ECO:0000256" key="2">
    <source>
        <dbReference type="SAM" id="SignalP"/>
    </source>
</evidence>
<evidence type="ECO:0000256" key="1">
    <source>
        <dbReference type="SAM" id="MobiDB-lite"/>
    </source>
</evidence>
<dbReference type="Proteomes" id="UP000628984">
    <property type="component" value="Unassembled WGS sequence"/>
</dbReference>
<keyword evidence="2" id="KW-0732">Signal</keyword>
<organism evidence="3 4">
    <name type="scientific">Gemmobacter lanyuensis</name>
    <dbReference type="NCBI Taxonomy" id="1054497"/>
    <lineage>
        <taxon>Bacteria</taxon>
        <taxon>Pseudomonadati</taxon>
        <taxon>Pseudomonadota</taxon>
        <taxon>Alphaproteobacteria</taxon>
        <taxon>Rhodobacterales</taxon>
        <taxon>Paracoccaceae</taxon>
        <taxon>Gemmobacter</taxon>
    </lineage>
</organism>
<protein>
    <recommendedName>
        <fullName evidence="5">Excalibur calcium-binding domain-containing protein</fullName>
    </recommendedName>
</protein>
<sequence length="244" mass="24418">MRRVLLPFAILSPLALAACSSSVPDSGQGVGFQDYNSYNAQREASLTNGTPMVPQGAQPIMGGGVTSGAIGTPTSGFSTDRIGAVLDQAAGTGAPLAPTMAPMSPAMGGQGAVIGSNVGAPMGTVAAATPMAPMAPAAAPMQPVAAVAQPPVPPAQLPARAGDKANVVQYALATNHAVGTPMYERSSLQLRSPEKACASYASPDQAQAAFLDAGGPDKDRKGLDPDGDGFACSWDPTPFRNAVK</sequence>
<gene>
    <name evidence="3" type="ORF">GCM10011452_27910</name>
</gene>
<evidence type="ECO:0008006" key="5">
    <source>
        <dbReference type="Google" id="ProtNLM"/>
    </source>
</evidence>
<evidence type="ECO:0000313" key="4">
    <source>
        <dbReference type="Proteomes" id="UP000628984"/>
    </source>
</evidence>
<dbReference type="AlphaFoldDB" id="A0A918IZ08"/>
<reference evidence="3" key="1">
    <citation type="journal article" date="2014" name="Int. J. Syst. Evol. Microbiol.">
        <title>Complete genome sequence of Corynebacterium casei LMG S-19264T (=DSM 44701T), isolated from a smear-ripened cheese.</title>
        <authorList>
            <consortium name="US DOE Joint Genome Institute (JGI-PGF)"/>
            <person name="Walter F."/>
            <person name="Albersmeier A."/>
            <person name="Kalinowski J."/>
            <person name="Ruckert C."/>
        </authorList>
    </citation>
    <scope>NUCLEOTIDE SEQUENCE</scope>
    <source>
        <strain evidence="3">KCTC 23714</strain>
    </source>
</reference>
<reference evidence="3" key="2">
    <citation type="submission" date="2020-09" db="EMBL/GenBank/DDBJ databases">
        <authorList>
            <person name="Sun Q."/>
            <person name="Kim S."/>
        </authorList>
    </citation>
    <scope>NUCLEOTIDE SEQUENCE</scope>
    <source>
        <strain evidence="3">KCTC 23714</strain>
    </source>
</reference>
<proteinExistence type="predicted"/>
<feature type="compositionally biased region" description="Basic and acidic residues" evidence="1">
    <location>
        <begin position="215"/>
        <end position="224"/>
    </location>
</feature>
<comment type="caution">
    <text evidence="3">The sequence shown here is derived from an EMBL/GenBank/DDBJ whole genome shotgun (WGS) entry which is preliminary data.</text>
</comment>
<keyword evidence="4" id="KW-1185">Reference proteome</keyword>
<feature type="chain" id="PRO_5038116483" description="Excalibur calcium-binding domain-containing protein" evidence="2">
    <location>
        <begin position="18"/>
        <end position="244"/>
    </location>
</feature>
<accession>A0A918IZ08</accession>